<protein>
    <submittedName>
        <fullName evidence="1">Uncharacterized protein</fullName>
    </submittedName>
</protein>
<proteinExistence type="predicted"/>
<dbReference type="EMBL" id="KE356561">
    <property type="protein sequence ID" value="ERG96128.1"/>
    <property type="molecule type" value="Genomic_DNA"/>
</dbReference>
<reference evidence="1 2" key="1">
    <citation type="journal article" date="2013" name="PLoS ONE">
        <title>Assembly-driven community genomics of a hypersaline microbial ecosystem.</title>
        <authorList>
            <person name="Podell S."/>
            <person name="Ugalde J.A."/>
            <person name="Narasingarao P."/>
            <person name="Banfield J.F."/>
            <person name="Heidelberg K.B."/>
            <person name="Allen E.E."/>
        </authorList>
    </citation>
    <scope>NUCLEOTIDE SEQUENCE [LARGE SCALE GENOMIC DNA]</scope>
    <source>
        <strain evidence="2">J07HQW2</strain>
    </source>
</reference>
<accession>U1NGY6</accession>
<evidence type="ECO:0000313" key="1">
    <source>
        <dbReference type="EMBL" id="ERG96128.1"/>
    </source>
</evidence>
<gene>
    <name evidence="1" type="ORF">J07HQW2_02597</name>
</gene>
<dbReference type="AlphaFoldDB" id="U1NGY6"/>
<dbReference type="HOGENOM" id="CLU_2270998_0_0_2"/>
<evidence type="ECO:0000313" key="2">
    <source>
        <dbReference type="Proteomes" id="UP000030710"/>
    </source>
</evidence>
<sequence length="102" mass="11217">MVLLITAEERLPRFSIFADDLLGTGTAEDGFILAFETPGIGVPDAFITVEVLPASVVYLVPETSRSVQPLFEQLTLLWIWRAEANIKLVGSLHEYIGGNIRS</sequence>
<dbReference type="Proteomes" id="UP000030710">
    <property type="component" value="Unassembled WGS sequence"/>
</dbReference>
<name>U1NGY6_9EURY</name>
<organism evidence="1 2">
    <name type="scientific">Haloquadratum walsbyi J07HQW2</name>
    <dbReference type="NCBI Taxonomy" id="1238425"/>
    <lineage>
        <taxon>Archaea</taxon>
        <taxon>Methanobacteriati</taxon>
        <taxon>Methanobacteriota</taxon>
        <taxon>Stenosarchaea group</taxon>
        <taxon>Halobacteria</taxon>
        <taxon>Halobacteriales</taxon>
        <taxon>Haloferacaceae</taxon>
        <taxon>Haloquadratum</taxon>
    </lineage>
</organism>